<sequence>MPDRLTVPVSEYETHVSPDWAVLWPRPAEGLPPAQLLVLIRPDLDADERGQEEGWPASPHQRLERMVRETGVEAGVLVARNALRLIYAPRGETAGWMTWPLAALARTEGRALLGGLKVALGNQRLFTGPVENRLHPLMKASREAQNDVSEKLSEQVLGALHELLRGLHRADPETIGVLARERPQHLYEGLLTALMRLVFLLYAEDRDLLPTERAPRARDLWQSGYSVATLFARLEDDQATNPDTMDDRYGGWGQLLSVFRLVHEGHPHWIKGRGGKLFDPRVFPFLEGGVPGGSEAILRVSDGCVHRILRGLMTLPARTADGARERVSYRALDVEQIGSVYETVMGFTAEAASERMICVRDEKRLPTFVGVDSLLRLKPGGRQKWLKEQGVEAKGKAWDAALKATVEADLLAALGAVADPRGSPERAPIPPGHPILQPTEERRRSGSHYTPRSLTAPIVAHALAPAFERLGEDARPDDVLDLKVCDPACGSGAFLVEACRQIGERLEKAWGKHDYLKPAIPPDEDEATHARRLVAQRCLYGVDRNPMAADLAKLSLWLATLAAEHEFTFLDHAIKAGDSLVGLSAEQIAQGSWTHDNRDAALFLRGAVQERLKGWREARSLVRRAPHDASEVELSGLLRTAESRLADIRATADAIVATFFAAEKPKARLAAMKAFQGEFDSKSRDGLHGFDLSHARAGQARAQGITPFHWEVEFPEVFEQGGFDAMVGNPPFLGGKIISTYFGDSYSLWLEHLHPEGSRSADLSAHFFRRAFYLLRQEGASGLIATDTIRQGDTRETGLKSIIDLGGSIIRADRNFMWPGEASVKVSVVHILKGPSACAVLNGKRVDRISAYLAEGSHDSSPFQLGENDSISFVGSFLLGIGFTFDDEAAAKGQAESLDALEQLINRNVRNRERIFPFIGGDEACNSPSHSHSRYAIDFSSMPLGRRSNLKSWHTMSLHEQKQCLFEGLVPADFPDPVAEDWPELIEIVRQRVKPDRDGQKRDAIRNRWWQYADRRPGLYSAIATLKNVLVHSAAASAHHAFARLPTGLIYSHKLVVLASDSYSFFSVVQSRVHEVWNRFAGASRGDGLTYNPSDVFETFPLPPGYETAPMLEAAGHAYHDHRASLMAATDLGMTKTYNRFHDPERTDEGITRLRDLHEAMDRAVLRAYGWDDLAEAVRPVFLEKPGDENDKGGQPGEPEDEHTYQGRLHWPQEIRDEVLKRLLALNAERHAEEMKAAQSESRLDRAKRLSQAAAE</sequence>
<evidence type="ECO:0000313" key="9">
    <source>
        <dbReference type="Proteomes" id="UP000305887"/>
    </source>
</evidence>
<feature type="region of interest" description="Disordered" evidence="6">
    <location>
        <begin position="420"/>
        <end position="451"/>
    </location>
</feature>
<keyword evidence="9" id="KW-1185">Reference proteome</keyword>
<keyword evidence="4" id="KW-0949">S-adenosyl-L-methionine</keyword>
<dbReference type="EMBL" id="VDFU01000005">
    <property type="protein sequence ID" value="TNC51252.1"/>
    <property type="molecule type" value="Genomic_DNA"/>
</dbReference>
<proteinExistence type="predicted"/>
<evidence type="ECO:0000256" key="5">
    <source>
        <dbReference type="ARBA" id="ARBA00047942"/>
    </source>
</evidence>
<dbReference type="InterPro" id="IPR029063">
    <property type="entry name" value="SAM-dependent_MTases_sf"/>
</dbReference>
<dbReference type="Gene3D" id="3.40.50.150">
    <property type="entry name" value="Vaccinia Virus protein VP39"/>
    <property type="match status" value="1"/>
</dbReference>
<dbReference type="GO" id="GO:0009007">
    <property type="term" value="F:site-specific DNA-methyltransferase (adenine-specific) activity"/>
    <property type="evidence" value="ECO:0007669"/>
    <property type="project" value="UniProtKB-EC"/>
</dbReference>
<feature type="region of interest" description="Disordered" evidence="6">
    <location>
        <begin position="1233"/>
        <end position="1256"/>
    </location>
</feature>
<dbReference type="Proteomes" id="UP000305887">
    <property type="component" value="Unassembled WGS sequence"/>
</dbReference>
<dbReference type="Pfam" id="PF07669">
    <property type="entry name" value="Eco57I"/>
    <property type="match status" value="1"/>
</dbReference>
<dbReference type="PRINTS" id="PR00507">
    <property type="entry name" value="N12N6MTFRASE"/>
</dbReference>
<dbReference type="InterPro" id="IPR050953">
    <property type="entry name" value="N4_N6_ade-DNA_methylase"/>
</dbReference>
<dbReference type="PANTHER" id="PTHR33841">
    <property type="entry name" value="DNA METHYLTRANSFERASE YEEA-RELATED"/>
    <property type="match status" value="1"/>
</dbReference>
<name>A0A5C4N3Z7_9RHOB</name>
<accession>A0A5C4N3Z7</accession>
<evidence type="ECO:0000256" key="3">
    <source>
        <dbReference type="ARBA" id="ARBA00022679"/>
    </source>
</evidence>
<keyword evidence="2" id="KW-0489">Methyltransferase</keyword>
<dbReference type="SUPFAM" id="SSF53335">
    <property type="entry name" value="S-adenosyl-L-methionine-dependent methyltransferases"/>
    <property type="match status" value="1"/>
</dbReference>
<dbReference type="InterPro" id="IPR011639">
    <property type="entry name" value="MethylTrfase_TaqI-like_dom"/>
</dbReference>
<evidence type="ECO:0000259" key="7">
    <source>
        <dbReference type="Pfam" id="PF07669"/>
    </source>
</evidence>
<dbReference type="PANTHER" id="PTHR33841:SF1">
    <property type="entry name" value="DNA METHYLTRANSFERASE A"/>
    <property type="match status" value="1"/>
</dbReference>
<comment type="catalytic activity">
    <reaction evidence="5">
        <text>a 2'-deoxyadenosine in DNA + S-adenosyl-L-methionine = an N(6)-methyl-2'-deoxyadenosine in DNA + S-adenosyl-L-homocysteine + H(+)</text>
        <dbReference type="Rhea" id="RHEA:15197"/>
        <dbReference type="Rhea" id="RHEA-COMP:12418"/>
        <dbReference type="Rhea" id="RHEA-COMP:12419"/>
        <dbReference type="ChEBI" id="CHEBI:15378"/>
        <dbReference type="ChEBI" id="CHEBI:57856"/>
        <dbReference type="ChEBI" id="CHEBI:59789"/>
        <dbReference type="ChEBI" id="CHEBI:90615"/>
        <dbReference type="ChEBI" id="CHEBI:90616"/>
        <dbReference type="EC" id="2.1.1.72"/>
    </reaction>
</comment>
<keyword evidence="3" id="KW-0808">Transferase</keyword>
<evidence type="ECO:0000256" key="6">
    <source>
        <dbReference type="SAM" id="MobiDB-lite"/>
    </source>
</evidence>
<evidence type="ECO:0000313" key="8">
    <source>
        <dbReference type="EMBL" id="TNC51252.1"/>
    </source>
</evidence>
<evidence type="ECO:0000256" key="4">
    <source>
        <dbReference type="ARBA" id="ARBA00022691"/>
    </source>
</evidence>
<dbReference type="AlphaFoldDB" id="A0A5C4N3Z7"/>
<dbReference type="GO" id="GO:0032259">
    <property type="term" value="P:methylation"/>
    <property type="evidence" value="ECO:0007669"/>
    <property type="project" value="UniProtKB-KW"/>
</dbReference>
<feature type="domain" description="Type II methyltransferase M.TaqI-like" evidence="7">
    <location>
        <begin position="538"/>
        <end position="790"/>
    </location>
</feature>
<comment type="caution">
    <text evidence="8">The sequence shown here is derived from an EMBL/GenBank/DDBJ whole genome shotgun (WGS) entry which is preliminary data.</text>
</comment>
<dbReference type="GO" id="GO:0003676">
    <property type="term" value="F:nucleic acid binding"/>
    <property type="evidence" value="ECO:0007669"/>
    <property type="project" value="InterPro"/>
</dbReference>
<gene>
    <name evidence="8" type="ORF">FHG66_05940</name>
</gene>
<dbReference type="EC" id="2.1.1.72" evidence="1"/>
<dbReference type="PROSITE" id="PS00092">
    <property type="entry name" value="N6_MTASE"/>
    <property type="match status" value="1"/>
</dbReference>
<dbReference type="OrthoDB" id="9806213at2"/>
<dbReference type="GO" id="GO:0006304">
    <property type="term" value="P:DNA modification"/>
    <property type="evidence" value="ECO:0007669"/>
    <property type="project" value="InterPro"/>
</dbReference>
<evidence type="ECO:0000256" key="1">
    <source>
        <dbReference type="ARBA" id="ARBA00011900"/>
    </source>
</evidence>
<dbReference type="InterPro" id="IPR002052">
    <property type="entry name" value="DNA_methylase_N6_adenine_CS"/>
</dbReference>
<feature type="compositionally biased region" description="Basic and acidic residues" evidence="6">
    <location>
        <begin position="1233"/>
        <end position="1248"/>
    </location>
</feature>
<feature type="region of interest" description="Disordered" evidence="6">
    <location>
        <begin position="1183"/>
        <end position="1211"/>
    </location>
</feature>
<reference evidence="8 9" key="1">
    <citation type="submission" date="2019-06" db="EMBL/GenBank/DDBJ databases">
        <title>YIM 131921 draft genome.</title>
        <authorList>
            <person name="Jiang L."/>
        </authorList>
    </citation>
    <scope>NUCLEOTIDE SEQUENCE [LARGE SCALE GENOMIC DNA]</scope>
    <source>
        <strain evidence="8 9">YIM 131921</strain>
    </source>
</reference>
<organism evidence="8 9">
    <name type="scientific">Rubellimicrobium rubrum</name>
    <dbReference type="NCBI Taxonomy" id="2585369"/>
    <lineage>
        <taxon>Bacteria</taxon>
        <taxon>Pseudomonadati</taxon>
        <taxon>Pseudomonadota</taxon>
        <taxon>Alphaproteobacteria</taxon>
        <taxon>Rhodobacterales</taxon>
        <taxon>Roseobacteraceae</taxon>
        <taxon>Rubellimicrobium</taxon>
    </lineage>
</organism>
<evidence type="ECO:0000256" key="2">
    <source>
        <dbReference type="ARBA" id="ARBA00022603"/>
    </source>
</evidence>
<protein>
    <recommendedName>
        <fullName evidence="1">site-specific DNA-methyltransferase (adenine-specific)</fullName>
        <ecNumber evidence="1">2.1.1.72</ecNumber>
    </recommendedName>
</protein>